<gene>
    <name evidence="1" type="ORF">LTS18_014524</name>
</gene>
<dbReference type="Proteomes" id="UP001186974">
    <property type="component" value="Unassembled WGS sequence"/>
</dbReference>
<sequence>MLVERVSREACTAQQGLLPASTDSSRTLSNISCSVPQTVPSISYGNYPARFHTRHPKNKSGFDIFEDTGSVKDNLAARAVTRYITQDDYPKENVMFAPPDAEAAMETSPDVPPRSAQHVRQRSSLSDCEESASDSQKSDSATDSGPQVEHAYPLFSQMNPASSFQEKNGEKLPDTDPIGSDPEFLPNGDAGFESEACAPNYDDESDGEDEYNQNGITDQSDGSLSLSDTTLQDLSNVTCAGDSHSLTYKSSDRSLITETFHNARRAHAEKCRHKFGVGYTDLPHHEGKGYSHSPNHDEGFTNGGAQTRANDDARLDKTNAPIIAGDPTFTAIERSIFGPYSDDNDHADAEMRDIMDTEDRHLQDAGFGTTRIPSLPLNVRKHRQ</sequence>
<proteinExistence type="predicted"/>
<name>A0ACC3DGZ7_9PEZI</name>
<reference evidence="1" key="1">
    <citation type="submission" date="2024-09" db="EMBL/GenBank/DDBJ databases">
        <title>Black Yeasts Isolated from many extreme environments.</title>
        <authorList>
            <person name="Coleine C."/>
            <person name="Stajich J.E."/>
            <person name="Selbmann L."/>
        </authorList>
    </citation>
    <scope>NUCLEOTIDE SEQUENCE</scope>
    <source>
        <strain evidence="1">CCFEE 5737</strain>
    </source>
</reference>
<evidence type="ECO:0000313" key="1">
    <source>
        <dbReference type="EMBL" id="KAK3072988.1"/>
    </source>
</evidence>
<accession>A0ACC3DGZ7</accession>
<comment type="caution">
    <text evidence="1">The sequence shown here is derived from an EMBL/GenBank/DDBJ whole genome shotgun (WGS) entry which is preliminary data.</text>
</comment>
<organism evidence="1 2">
    <name type="scientific">Coniosporium uncinatum</name>
    <dbReference type="NCBI Taxonomy" id="93489"/>
    <lineage>
        <taxon>Eukaryota</taxon>
        <taxon>Fungi</taxon>
        <taxon>Dikarya</taxon>
        <taxon>Ascomycota</taxon>
        <taxon>Pezizomycotina</taxon>
        <taxon>Dothideomycetes</taxon>
        <taxon>Dothideomycetes incertae sedis</taxon>
        <taxon>Coniosporium</taxon>
    </lineage>
</organism>
<keyword evidence="2" id="KW-1185">Reference proteome</keyword>
<evidence type="ECO:0000313" key="2">
    <source>
        <dbReference type="Proteomes" id="UP001186974"/>
    </source>
</evidence>
<protein>
    <submittedName>
        <fullName evidence="1">Uncharacterized protein</fullName>
    </submittedName>
</protein>
<dbReference type="EMBL" id="JAWDJW010004669">
    <property type="protein sequence ID" value="KAK3072988.1"/>
    <property type="molecule type" value="Genomic_DNA"/>
</dbReference>